<dbReference type="Proteomes" id="UP001279734">
    <property type="component" value="Unassembled WGS sequence"/>
</dbReference>
<accession>A0AAD3SSM2</accession>
<protein>
    <submittedName>
        <fullName evidence="1">Uncharacterized protein</fullName>
    </submittedName>
</protein>
<name>A0AAD3SSM2_NEPGR</name>
<sequence length="110" mass="12458">MELLKHEQLNGVEAGWPPPDGVYWAITSLSSAEAGPVAMHGFGWAWQGAAGWMPALVESWMYLGYYYGMYFGSWWQNCSENLLGLILSIEFGYSMLRWCFDFDACFSNSC</sequence>
<evidence type="ECO:0000313" key="2">
    <source>
        <dbReference type="Proteomes" id="UP001279734"/>
    </source>
</evidence>
<keyword evidence="2" id="KW-1185">Reference proteome</keyword>
<organism evidence="1 2">
    <name type="scientific">Nepenthes gracilis</name>
    <name type="common">Slender pitcher plant</name>
    <dbReference type="NCBI Taxonomy" id="150966"/>
    <lineage>
        <taxon>Eukaryota</taxon>
        <taxon>Viridiplantae</taxon>
        <taxon>Streptophyta</taxon>
        <taxon>Embryophyta</taxon>
        <taxon>Tracheophyta</taxon>
        <taxon>Spermatophyta</taxon>
        <taxon>Magnoliopsida</taxon>
        <taxon>eudicotyledons</taxon>
        <taxon>Gunneridae</taxon>
        <taxon>Pentapetalae</taxon>
        <taxon>Caryophyllales</taxon>
        <taxon>Nepenthaceae</taxon>
        <taxon>Nepenthes</taxon>
    </lineage>
</organism>
<reference evidence="1" key="1">
    <citation type="submission" date="2023-05" db="EMBL/GenBank/DDBJ databases">
        <title>Nepenthes gracilis genome sequencing.</title>
        <authorList>
            <person name="Fukushima K."/>
        </authorList>
    </citation>
    <scope>NUCLEOTIDE SEQUENCE</scope>
    <source>
        <strain evidence="1">SING2019-196</strain>
    </source>
</reference>
<dbReference type="EMBL" id="BSYO01000015">
    <property type="protein sequence ID" value="GMH15591.1"/>
    <property type="molecule type" value="Genomic_DNA"/>
</dbReference>
<gene>
    <name evidence="1" type="ORF">Nepgr_017432</name>
</gene>
<evidence type="ECO:0000313" key="1">
    <source>
        <dbReference type="EMBL" id="GMH15591.1"/>
    </source>
</evidence>
<comment type="caution">
    <text evidence="1">The sequence shown here is derived from an EMBL/GenBank/DDBJ whole genome shotgun (WGS) entry which is preliminary data.</text>
</comment>
<proteinExistence type="predicted"/>
<dbReference type="AlphaFoldDB" id="A0AAD3SSM2"/>